<proteinExistence type="predicted"/>
<dbReference type="SUPFAM" id="SSF48403">
    <property type="entry name" value="Ankyrin repeat"/>
    <property type="match status" value="1"/>
</dbReference>
<organism evidence="4 5">
    <name type="scientific">Rarispira pelagica</name>
    <dbReference type="NCBI Taxonomy" id="3141764"/>
    <lineage>
        <taxon>Bacteria</taxon>
        <taxon>Pseudomonadati</taxon>
        <taxon>Spirochaetota</taxon>
        <taxon>Spirochaetia</taxon>
        <taxon>Winmispirales</taxon>
        <taxon>Winmispiraceae</taxon>
        <taxon>Rarispira</taxon>
    </lineage>
</organism>
<evidence type="ECO:0000256" key="2">
    <source>
        <dbReference type="ARBA" id="ARBA00023043"/>
    </source>
</evidence>
<dbReference type="InterPro" id="IPR002110">
    <property type="entry name" value="Ankyrin_rpt"/>
</dbReference>
<sequence length="260" mass="29860">MSFLTECYYRLASLSPEGQIEELKKLQKVTYPDRLLEKIFMTAITKENIQLIKTLLEMGIYKNFKDYNYYRESDPPIEKAIEIGNLDIVKMLIPYGANIHAALGYTIVKAVLAQSVEIVKFLLDNGADVHAFKDAALIFAVEKNYHQIVDVLLQYGADVHARNEEPLLTAISNYHFDLADFLIQKGADVNVLSTIHEYLGDAVYFIRKDFQMARYIKSKNIDIFNILVLIKDQYPKYVSEFVKSLDIDQKTVLKALFTLP</sequence>
<keyword evidence="1" id="KW-0677">Repeat</keyword>
<comment type="caution">
    <text evidence="4">The sequence shown here is derived from an EMBL/GenBank/DDBJ whole genome shotgun (WGS) entry which is preliminary data.</text>
</comment>
<protein>
    <submittedName>
        <fullName evidence="4">Ankyrin repeat domain-containing protein</fullName>
    </submittedName>
</protein>
<dbReference type="PANTHER" id="PTHR24188:SF29">
    <property type="entry name" value="GH09064P"/>
    <property type="match status" value="1"/>
</dbReference>
<feature type="repeat" description="ANK" evidence="3">
    <location>
        <begin position="162"/>
        <end position="194"/>
    </location>
</feature>
<evidence type="ECO:0000313" key="5">
    <source>
        <dbReference type="Proteomes" id="UP001466331"/>
    </source>
</evidence>
<dbReference type="Gene3D" id="1.25.40.20">
    <property type="entry name" value="Ankyrin repeat-containing domain"/>
    <property type="match status" value="1"/>
</dbReference>
<dbReference type="RefSeq" id="WP_420068477.1">
    <property type="nucleotide sequence ID" value="NZ_JBCHKQ010000001.1"/>
</dbReference>
<dbReference type="PROSITE" id="PS50088">
    <property type="entry name" value="ANK_REPEAT"/>
    <property type="match status" value="3"/>
</dbReference>
<feature type="repeat" description="ANK" evidence="3">
    <location>
        <begin position="132"/>
        <end position="164"/>
    </location>
</feature>
<keyword evidence="5" id="KW-1185">Reference proteome</keyword>
<evidence type="ECO:0000313" key="4">
    <source>
        <dbReference type="EMBL" id="MEM5947023.1"/>
    </source>
</evidence>
<gene>
    <name evidence="4" type="ORF">WKV44_00540</name>
</gene>
<keyword evidence="2 3" id="KW-0040">ANK repeat</keyword>
<evidence type="ECO:0000256" key="1">
    <source>
        <dbReference type="ARBA" id="ARBA00022737"/>
    </source>
</evidence>
<evidence type="ECO:0000256" key="3">
    <source>
        <dbReference type="PROSITE-ProRule" id="PRU00023"/>
    </source>
</evidence>
<dbReference type="PROSITE" id="PS50297">
    <property type="entry name" value="ANK_REP_REGION"/>
    <property type="match status" value="2"/>
</dbReference>
<dbReference type="Pfam" id="PF12796">
    <property type="entry name" value="Ank_2"/>
    <property type="match status" value="1"/>
</dbReference>
<dbReference type="EMBL" id="JBCHKQ010000001">
    <property type="protein sequence ID" value="MEM5947023.1"/>
    <property type="molecule type" value="Genomic_DNA"/>
</dbReference>
<name>A0ABU9U8M7_9SPIR</name>
<accession>A0ABU9U8M7</accession>
<dbReference type="SMART" id="SM00248">
    <property type="entry name" value="ANK"/>
    <property type="match status" value="5"/>
</dbReference>
<dbReference type="PANTHER" id="PTHR24188">
    <property type="entry name" value="ANKYRIN REPEAT PROTEIN"/>
    <property type="match status" value="1"/>
</dbReference>
<dbReference type="InterPro" id="IPR036770">
    <property type="entry name" value="Ankyrin_rpt-contain_sf"/>
</dbReference>
<feature type="repeat" description="ANK" evidence="3">
    <location>
        <begin position="72"/>
        <end position="104"/>
    </location>
</feature>
<dbReference type="Proteomes" id="UP001466331">
    <property type="component" value="Unassembled WGS sequence"/>
</dbReference>
<reference evidence="4 5" key="1">
    <citation type="submission" date="2024-03" db="EMBL/GenBank/DDBJ databases">
        <title>Ignisphaera cupida sp. nov., a hyperthermophilic hydrolytic archaeon from a hot spring of Kamchatka, and proposal of Ignisphaeraceae fam. nov.</title>
        <authorList>
            <person name="Podosokorskaya O.A."/>
            <person name="Elcheninov A.G."/>
            <person name="Maltseva A.I."/>
            <person name="Zayulina K.S."/>
            <person name="Novikov A."/>
            <person name="Merkel A.Y."/>
        </authorList>
    </citation>
    <scope>NUCLEOTIDE SEQUENCE [LARGE SCALE GENOMIC DNA]</scope>
    <source>
        <strain evidence="4 5">38H-sp</strain>
    </source>
</reference>